<organism evidence="1 2">
    <name type="scientific">Thermaurantimonas aggregans</name>
    <dbReference type="NCBI Taxonomy" id="2173829"/>
    <lineage>
        <taxon>Bacteria</taxon>
        <taxon>Pseudomonadati</taxon>
        <taxon>Bacteroidota</taxon>
        <taxon>Flavobacteriia</taxon>
        <taxon>Flavobacteriales</taxon>
        <taxon>Schleiferiaceae</taxon>
        <taxon>Thermaurantimonas</taxon>
    </lineage>
</organism>
<name>A0A401XIR4_9FLAO</name>
<evidence type="ECO:0000313" key="1">
    <source>
        <dbReference type="EMBL" id="GCD76896.1"/>
    </source>
</evidence>
<gene>
    <name evidence="1" type="ORF">JCM31826_03780</name>
</gene>
<comment type="caution">
    <text evidence="1">The sequence shown here is derived from an EMBL/GenBank/DDBJ whole genome shotgun (WGS) entry which is preliminary data.</text>
</comment>
<sequence>MKNAGTLPKKSNASEIMEIIAIGKPRYKVSVTSGIAYRFAMKNHVGNFEK</sequence>
<proteinExistence type="predicted"/>
<keyword evidence="2" id="KW-1185">Reference proteome</keyword>
<dbReference type="AlphaFoldDB" id="A0A401XIR4"/>
<evidence type="ECO:0000313" key="2">
    <source>
        <dbReference type="Proteomes" id="UP000286715"/>
    </source>
</evidence>
<protein>
    <submittedName>
        <fullName evidence="1">Uncharacterized protein</fullName>
    </submittedName>
</protein>
<accession>A0A401XIR4</accession>
<dbReference type="EMBL" id="BHZE01000002">
    <property type="protein sequence ID" value="GCD76896.1"/>
    <property type="molecule type" value="Genomic_DNA"/>
</dbReference>
<dbReference type="Proteomes" id="UP000286715">
    <property type="component" value="Unassembled WGS sequence"/>
</dbReference>
<reference evidence="1 2" key="1">
    <citation type="submission" date="2018-11" db="EMBL/GenBank/DDBJ databases">
        <title>Schleiferia aggregans sp. nov., a moderately thermophilic heterotrophic bacterium isolated from microbial mats at a terrestrial hot spring.</title>
        <authorList>
            <person name="Iino T."/>
            <person name="Ohkuma M."/>
            <person name="Haruta S."/>
        </authorList>
    </citation>
    <scope>NUCLEOTIDE SEQUENCE [LARGE SCALE GENOMIC DNA]</scope>
    <source>
        <strain evidence="1 2">LA</strain>
    </source>
</reference>